<accession>A0A4D6HEG8</accession>
<evidence type="ECO:0000313" key="3">
    <source>
        <dbReference type="Proteomes" id="UP000296706"/>
    </source>
</evidence>
<evidence type="ECO:0000313" key="2">
    <source>
        <dbReference type="EMBL" id="QCC51117.1"/>
    </source>
</evidence>
<proteinExistence type="predicted"/>
<dbReference type="EMBL" id="CP031310">
    <property type="protein sequence ID" value="QCC51117.1"/>
    <property type="molecule type" value="Genomic_DNA"/>
</dbReference>
<feature type="region of interest" description="Disordered" evidence="1">
    <location>
        <begin position="99"/>
        <end position="134"/>
    </location>
</feature>
<feature type="compositionally biased region" description="Polar residues" evidence="1">
    <location>
        <begin position="100"/>
        <end position="116"/>
    </location>
</feature>
<dbReference type="AlphaFoldDB" id="A0A4D6HEG8"/>
<evidence type="ECO:0000256" key="1">
    <source>
        <dbReference type="SAM" id="MobiDB-lite"/>
    </source>
</evidence>
<organism evidence="2 3">
    <name type="scientific">Halapricum salinum</name>
    <dbReference type="NCBI Taxonomy" id="1457250"/>
    <lineage>
        <taxon>Archaea</taxon>
        <taxon>Methanobacteriati</taxon>
        <taxon>Methanobacteriota</taxon>
        <taxon>Stenosarchaea group</taxon>
        <taxon>Halobacteria</taxon>
        <taxon>Halobacteriales</taxon>
        <taxon>Haloarculaceae</taxon>
        <taxon>Halapricum</taxon>
    </lineage>
</organism>
<protein>
    <submittedName>
        <fullName evidence="2">Uncharacterized protein</fullName>
    </submittedName>
</protein>
<gene>
    <name evidence="2" type="ORF">DV733_07630</name>
</gene>
<dbReference type="GeneID" id="39847725"/>
<dbReference type="STRING" id="1457250.GCA_000755225_01381"/>
<dbReference type="KEGG" id="hsn:DV733_07630"/>
<reference evidence="2 3" key="1">
    <citation type="journal article" date="2019" name="Nat. Commun.">
        <title>A new type of DNA phosphorothioation-based antiviral system in archaea.</title>
        <authorList>
            <person name="Xiong L."/>
            <person name="Liu S."/>
            <person name="Chen S."/>
            <person name="Xiao Y."/>
            <person name="Zhu B."/>
            <person name="Gao Y."/>
            <person name="Zhang Y."/>
            <person name="Chen B."/>
            <person name="Luo J."/>
            <person name="Deng Z."/>
            <person name="Chen X."/>
            <person name="Wang L."/>
            <person name="Chen S."/>
        </authorList>
    </citation>
    <scope>NUCLEOTIDE SEQUENCE [LARGE SCALE GENOMIC DNA]</scope>
    <source>
        <strain evidence="2 3">CBA1105</strain>
    </source>
</reference>
<dbReference type="Proteomes" id="UP000296706">
    <property type="component" value="Chromosome"/>
</dbReference>
<name>A0A4D6HEG8_9EURY</name>
<dbReference type="RefSeq" id="WP_049995269.1">
    <property type="nucleotide sequence ID" value="NZ_CP031310.1"/>
</dbReference>
<keyword evidence="3" id="KW-1185">Reference proteome</keyword>
<sequence length="606" mass="65003">MNTTQGTDGERGSGYEATRRAFLAATGTVTLGGLAGCSALEDLVDSASEEAIENRTASPAGFYIGDTSGTETAYASGPVDVRFVPPSLRAEDRRIDIEGWSTTTTTKAQDYNSSRSNKPRSIWVPDPNDGDSDADGIDDLVEVLDIERGLLIYADATITTIERRSSDDATRMLGSFIDGTTRVRETLEDCPSDVCGSVQEHASARKRLAEEASEAVEAGEWDRARRSMQEARRIVQGDIEDISDDLDSDGDGISDGTEELYDYLGGEPTIGEHFVVTLPDAQVRGGGLELVDELTPQRVLEYFLGERDAEGCAQTDRAAVVHRDLACRNLLEPTLELQDGFDLSRPNDIDKNDIRRGVTAFGTSGGVVVTGATPEADRTVPMARVSGQSSGGDECCFDYNNSWGEETDSGEATVSAVFVVPVTATPPDSPRPMPALFHVRRIRHDDQLLFVGGWQIDDGALYENSATLLTAAGPNHVAPVTHSVNEDGSVEIEYQDGDDIILRKRPGRTKYGNITLSKAYDPEDDYLPAGAYSVCRDGGEVWCWGVQSREALAKHDTGGCPGTDSDAPAWTVSSTLDAPIVHLVGAAEASNDVKFKAGAELSKAVN</sequence>
<dbReference type="OrthoDB" id="236558at2157"/>